<dbReference type="PANTHER" id="PTHR43792:SF13">
    <property type="entry name" value="ACETYLTRANSFERASE"/>
    <property type="match status" value="1"/>
</dbReference>
<organism evidence="2 3">
    <name type="scientific">Clostridium paridis</name>
    <dbReference type="NCBI Taxonomy" id="2803863"/>
    <lineage>
        <taxon>Bacteria</taxon>
        <taxon>Bacillati</taxon>
        <taxon>Bacillota</taxon>
        <taxon>Clostridia</taxon>
        <taxon>Eubacteriales</taxon>
        <taxon>Clostridiaceae</taxon>
        <taxon>Clostridium</taxon>
    </lineage>
</organism>
<gene>
    <name evidence="2" type="ORF">JK634_08885</name>
</gene>
<reference evidence="2" key="1">
    <citation type="submission" date="2021-01" db="EMBL/GenBank/DDBJ databases">
        <title>Genome public.</title>
        <authorList>
            <person name="Liu C."/>
            <person name="Sun Q."/>
        </authorList>
    </citation>
    <scope>NUCLEOTIDE SEQUENCE</scope>
    <source>
        <strain evidence="2">YIM B02565</strain>
    </source>
</reference>
<name>A0A937K4I6_9CLOT</name>
<dbReference type="InterPro" id="IPR016181">
    <property type="entry name" value="Acyl_CoA_acyltransferase"/>
</dbReference>
<feature type="domain" description="N-acetyltransferase" evidence="1">
    <location>
        <begin position="30"/>
        <end position="180"/>
    </location>
</feature>
<dbReference type="EMBL" id="JAESWA010000022">
    <property type="protein sequence ID" value="MBL4931919.1"/>
    <property type="molecule type" value="Genomic_DNA"/>
</dbReference>
<dbReference type="RefSeq" id="WP_202767300.1">
    <property type="nucleotide sequence ID" value="NZ_JAESWA010000022.1"/>
</dbReference>
<accession>A0A937K4I6</accession>
<dbReference type="SUPFAM" id="SSF55729">
    <property type="entry name" value="Acyl-CoA N-acyltransferases (Nat)"/>
    <property type="match status" value="1"/>
</dbReference>
<dbReference type="AlphaFoldDB" id="A0A937K4I6"/>
<evidence type="ECO:0000313" key="2">
    <source>
        <dbReference type="EMBL" id="MBL4931919.1"/>
    </source>
</evidence>
<evidence type="ECO:0000313" key="3">
    <source>
        <dbReference type="Proteomes" id="UP000623681"/>
    </source>
</evidence>
<dbReference type="GO" id="GO:0016747">
    <property type="term" value="F:acyltransferase activity, transferring groups other than amino-acyl groups"/>
    <property type="evidence" value="ECO:0007669"/>
    <property type="project" value="InterPro"/>
</dbReference>
<evidence type="ECO:0000259" key="1">
    <source>
        <dbReference type="PROSITE" id="PS51186"/>
    </source>
</evidence>
<keyword evidence="3" id="KW-1185">Reference proteome</keyword>
<dbReference type="InterPro" id="IPR051531">
    <property type="entry name" value="N-acetyltransferase"/>
</dbReference>
<dbReference type="Gene3D" id="3.40.630.30">
    <property type="match status" value="1"/>
</dbReference>
<dbReference type="InterPro" id="IPR000182">
    <property type="entry name" value="GNAT_dom"/>
</dbReference>
<protein>
    <submittedName>
        <fullName evidence="2">GNAT family N-acetyltransferase</fullName>
    </submittedName>
</protein>
<sequence>MNYELKELNENNLETERLYLFPLQAKYLELAIKDYKRMQLDLGLNIARQELIKILKYAMEIRLKRILEDPKNYLWLTCWAIIHKEDNKIIGFVIVKGVPNEIGEVIIGYGIDEEEYRRNKYATEAVNGLVNWMFENPKVNAVIADTDKGNIASHRVLRNLGAFIFKEDDELIWWRIEKLK</sequence>
<comment type="caution">
    <text evidence="2">The sequence shown here is derived from an EMBL/GenBank/DDBJ whole genome shotgun (WGS) entry which is preliminary data.</text>
</comment>
<proteinExistence type="predicted"/>
<dbReference type="Pfam" id="PF13302">
    <property type="entry name" value="Acetyltransf_3"/>
    <property type="match status" value="1"/>
</dbReference>
<dbReference type="PANTHER" id="PTHR43792">
    <property type="entry name" value="GNAT FAMILY, PUTATIVE (AFU_ORTHOLOGUE AFUA_3G00765)-RELATED-RELATED"/>
    <property type="match status" value="1"/>
</dbReference>
<dbReference type="PROSITE" id="PS51186">
    <property type="entry name" value="GNAT"/>
    <property type="match status" value="1"/>
</dbReference>
<dbReference type="Proteomes" id="UP000623681">
    <property type="component" value="Unassembled WGS sequence"/>
</dbReference>